<evidence type="ECO:0000313" key="2">
    <source>
        <dbReference type="Proteomes" id="UP000283832"/>
    </source>
</evidence>
<organism evidence="1 2">
    <name type="scientific">Micromonospora radicis</name>
    <dbReference type="NCBI Taxonomy" id="1894971"/>
    <lineage>
        <taxon>Bacteria</taxon>
        <taxon>Bacillati</taxon>
        <taxon>Actinomycetota</taxon>
        <taxon>Actinomycetes</taxon>
        <taxon>Micromonosporales</taxon>
        <taxon>Micromonosporaceae</taxon>
        <taxon>Micromonospora</taxon>
    </lineage>
</organism>
<evidence type="ECO:0000313" key="1">
    <source>
        <dbReference type="EMBL" id="RIV39739.1"/>
    </source>
</evidence>
<accession>A0A418MYI9</accession>
<proteinExistence type="predicted"/>
<dbReference type="EMBL" id="QXEC01000005">
    <property type="protein sequence ID" value="RIV39739.1"/>
    <property type="molecule type" value="Genomic_DNA"/>
</dbReference>
<name>A0A418MYI9_9ACTN</name>
<comment type="caution">
    <text evidence="1">The sequence shown here is derived from an EMBL/GenBank/DDBJ whole genome shotgun (WGS) entry which is preliminary data.</text>
</comment>
<dbReference type="AlphaFoldDB" id="A0A418MYI9"/>
<protein>
    <submittedName>
        <fullName evidence="1">Uncharacterized protein</fullName>
    </submittedName>
</protein>
<gene>
    <name evidence="1" type="ORF">D2L64_08010</name>
</gene>
<dbReference type="Proteomes" id="UP000283832">
    <property type="component" value="Unassembled WGS sequence"/>
</dbReference>
<reference evidence="1 2" key="1">
    <citation type="submission" date="2018-08" db="EMBL/GenBank/DDBJ databases">
        <title>Jishengella sp. nov., isolated from a root of Azadirachta indica A. Juss. var. siamensis Valenton.</title>
        <authorList>
            <person name="Kuncharoen N."/>
            <person name="Tanasupawat S."/>
            <person name="Kudo T."/>
            <person name="Ohkuma M."/>
        </authorList>
    </citation>
    <scope>NUCLEOTIDE SEQUENCE [LARGE SCALE GENOMIC DNA]</scope>
    <source>
        <strain evidence="1 2">AZ1-13</strain>
    </source>
</reference>
<sequence>MTIALVVVLAAAGGVGLRLLTGAAEARSQLVRIVASSVVAEIAVHGELDGDCVEAPELDDCLPVVTVTQRRGAPLRAAVLTGVVTPGTVLLYWGCREGAGVTECTPRSPGPDTAVCVTTSDARDASALAFCGRFGVAATGRPTRDRTEVVEFVPVTRDGRPAAGHVVVDQGTELLLDSCSSAFAATASDIVSCGPTAASAQACWIETNRATVLCGRPGDNRLYRFGVRQALPRYEPLPEARREPLAIELRDGTICTRRTGGPAPPLPEPFSSQYWCGEHGLAVQAHGEDLLDRSSPFWTLRTMLAAAADGGDPVPIRREVALVHYAGRP</sequence>
<keyword evidence="2" id="KW-1185">Reference proteome</keyword>